<dbReference type="AlphaFoldDB" id="A0A7X6D4K4"/>
<evidence type="ECO:0000256" key="1">
    <source>
        <dbReference type="SAM" id="Phobius"/>
    </source>
</evidence>
<feature type="transmembrane region" description="Helical" evidence="1">
    <location>
        <begin position="12"/>
        <end position="38"/>
    </location>
</feature>
<dbReference type="NCBIfam" id="TIGR03816">
    <property type="entry name" value="tadE_like_DECH"/>
    <property type="match status" value="1"/>
</dbReference>
<reference evidence="2 3" key="1">
    <citation type="submission" date="2020-03" db="EMBL/GenBank/DDBJ databases">
        <title>Draft genome of Streptomyces sp. ventii, isolated from the Axial Seamount in the Pacific Ocean, and resequencing of the two type strains Streptomyces lonarensis strain NCL 716 and Streptomyces bohaiensis strain 11A07.</title>
        <authorList>
            <person name="Loughran R.M."/>
            <person name="Pfannmuller K.M."/>
            <person name="Wasson B.J."/>
            <person name="Deadmond M.C."/>
            <person name="Paddock B.E."/>
            <person name="Koyack M.J."/>
            <person name="Gallegos D.A."/>
            <person name="Mitchell E.A."/>
            <person name="Ushijima B."/>
            <person name="Saw J.H."/>
            <person name="Mcphail K.L."/>
            <person name="Videau P."/>
        </authorList>
    </citation>
    <scope>NUCLEOTIDE SEQUENCE [LARGE SCALE GENOMIC DNA]</scope>
    <source>
        <strain evidence="2 3">NCL716</strain>
    </source>
</reference>
<gene>
    <name evidence="2" type="ORF">HCN56_21450</name>
</gene>
<keyword evidence="1" id="KW-0812">Transmembrane</keyword>
<evidence type="ECO:0008006" key="4">
    <source>
        <dbReference type="Google" id="ProtNLM"/>
    </source>
</evidence>
<name>A0A7X6D4K4_9ACTN</name>
<proteinExistence type="predicted"/>
<dbReference type="Proteomes" id="UP000578686">
    <property type="component" value="Unassembled WGS sequence"/>
</dbReference>
<keyword evidence="1" id="KW-0472">Membrane</keyword>
<dbReference type="EMBL" id="JAAVJD010000239">
    <property type="protein sequence ID" value="NJQ08076.1"/>
    <property type="molecule type" value="Genomic_DNA"/>
</dbReference>
<accession>A0A7X6D4K4</accession>
<keyword evidence="1" id="KW-1133">Transmembrane helix</keyword>
<sequence>MDGARPRLDRGSASVVAVACAAVLVAVAAAVLAVVGVADTRQRAALAADLAALAAADRALLGPETACESAARVAEANGARLTRCALAADGVADLSVAVSAAGNVPFTVAARSRAGPP</sequence>
<evidence type="ECO:0000313" key="3">
    <source>
        <dbReference type="Proteomes" id="UP000578686"/>
    </source>
</evidence>
<organism evidence="2 3">
    <name type="scientific">Streptomyces lonarensis</name>
    <dbReference type="NCBI Taxonomy" id="700599"/>
    <lineage>
        <taxon>Bacteria</taxon>
        <taxon>Bacillati</taxon>
        <taxon>Actinomycetota</taxon>
        <taxon>Actinomycetes</taxon>
        <taxon>Kitasatosporales</taxon>
        <taxon>Streptomycetaceae</taxon>
        <taxon>Streptomyces</taxon>
    </lineage>
</organism>
<protein>
    <recommendedName>
        <fullName evidence="4">Helicase/secretion neighborhood TadE-like protein</fullName>
    </recommendedName>
</protein>
<comment type="caution">
    <text evidence="2">The sequence shown here is derived from an EMBL/GenBank/DDBJ whole genome shotgun (WGS) entry which is preliminary data.</text>
</comment>
<keyword evidence="3" id="KW-1185">Reference proteome</keyword>
<evidence type="ECO:0000313" key="2">
    <source>
        <dbReference type="EMBL" id="NJQ08076.1"/>
    </source>
</evidence>
<dbReference type="InterPro" id="IPR021202">
    <property type="entry name" value="Rv3654c-like"/>
</dbReference>